<name>A0ABQ9IFL8_9NEOP</name>
<evidence type="ECO:0000313" key="3">
    <source>
        <dbReference type="EMBL" id="KAJ8895146.1"/>
    </source>
</evidence>
<organism evidence="3 4">
    <name type="scientific">Dryococelus australis</name>
    <dbReference type="NCBI Taxonomy" id="614101"/>
    <lineage>
        <taxon>Eukaryota</taxon>
        <taxon>Metazoa</taxon>
        <taxon>Ecdysozoa</taxon>
        <taxon>Arthropoda</taxon>
        <taxon>Hexapoda</taxon>
        <taxon>Insecta</taxon>
        <taxon>Pterygota</taxon>
        <taxon>Neoptera</taxon>
        <taxon>Polyneoptera</taxon>
        <taxon>Phasmatodea</taxon>
        <taxon>Verophasmatodea</taxon>
        <taxon>Anareolatae</taxon>
        <taxon>Phasmatidae</taxon>
        <taxon>Eurycanthinae</taxon>
        <taxon>Dryococelus</taxon>
    </lineage>
</organism>
<dbReference type="Gene3D" id="3.30.70.330">
    <property type="match status" value="1"/>
</dbReference>
<protein>
    <recommendedName>
        <fullName evidence="5">RRM domain-containing protein</fullName>
    </recommendedName>
</protein>
<dbReference type="InterPro" id="IPR012677">
    <property type="entry name" value="Nucleotide-bd_a/b_plait_sf"/>
</dbReference>
<evidence type="ECO:0000313" key="4">
    <source>
        <dbReference type="Proteomes" id="UP001159363"/>
    </source>
</evidence>
<comment type="caution">
    <text evidence="3">The sequence shown here is derived from an EMBL/GenBank/DDBJ whole genome shotgun (WGS) entry which is preliminary data.</text>
</comment>
<accession>A0ABQ9IFL8</accession>
<gene>
    <name evidence="3" type="ORF">PR048_000471</name>
</gene>
<reference evidence="3 4" key="1">
    <citation type="submission" date="2023-02" db="EMBL/GenBank/DDBJ databases">
        <title>LHISI_Scaffold_Assembly.</title>
        <authorList>
            <person name="Stuart O.P."/>
            <person name="Cleave R."/>
            <person name="Magrath M.J.L."/>
            <person name="Mikheyev A.S."/>
        </authorList>
    </citation>
    <scope>NUCLEOTIDE SEQUENCE [LARGE SCALE GENOMIC DNA]</scope>
    <source>
        <strain evidence="3">Daus_M_001</strain>
        <tissue evidence="3">Leg muscle</tissue>
    </source>
</reference>
<evidence type="ECO:0000256" key="1">
    <source>
        <dbReference type="ARBA" id="ARBA00022737"/>
    </source>
</evidence>
<keyword evidence="2" id="KW-0694">RNA-binding</keyword>
<keyword evidence="4" id="KW-1185">Reference proteome</keyword>
<dbReference type="InterPro" id="IPR050666">
    <property type="entry name" value="ESRP"/>
</dbReference>
<evidence type="ECO:0000256" key="2">
    <source>
        <dbReference type="ARBA" id="ARBA00022884"/>
    </source>
</evidence>
<evidence type="ECO:0008006" key="5">
    <source>
        <dbReference type="Google" id="ProtNLM"/>
    </source>
</evidence>
<dbReference type="PANTHER" id="PTHR13976">
    <property type="entry name" value="HETEROGENEOUS NUCLEAR RIBONUCLEOPROTEIN-RELATED"/>
    <property type="match status" value="1"/>
</dbReference>
<sequence length="313" mass="34103">MLHRSVQGFGRGFHQFAGGNNNKAQAFLSRGGQVIIRILGLPYKCTVKQVLDFFEVDENSSKVMANEEGILFVKKPDGCATGDALVLFSQDEDAGKALSKQRELIGCRYIELFYSTTAEVQQILQVSLLPQHFITSDTRKDCIRLCDLLYDAQVEHILEFLGVSLQTKLSSKWTLNRVHFIQCNKSVISAWFSARNSATTKCSIAPTKEDINMVSMGGIPTGPPVSPAKPISLLSPGGTILPSPPYCATAAFSRFGQAAMQLISPMPALPPPPRPTKLRHSLLLGGLLLLALPPCWCSPLFLPAFPAARTSTL</sequence>
<proteinExistence type="predicted"/>
<dbReference type="EMBL" id="JARBHB010000001">
    <property type="protein sequence ID" value="KAJ8895146.1"/>
    <property type="molecule type" value="Genomic_DNA"/>
</dbReference>
<keyword evidence="1" id="KW-0677">Repeat</keyword>
<dbReference type="InterPro" id="IPR035979">
    <property type="entry name" value="RBD_domain_sf"/>
</dbReference>
<dbReference type="SUPFAM" id="SSF54928">
    <property type="entry name" value="RNA-binding domain, RBD"/>
    <property type="match status" value="1"/>
</dbReference>
<dbReference type="Proteomes" id="UP001159363">
    <property type="component" value="Chromosome 1"/>
</dbReference>